<evidence type="ECO:0000313" key="2">
    <source>
        <dbReference type="Proteomes" id="UP000182241"/>
    </source>
</evidence>
<name>A0A1H4US09_TSUTY</name>
<dbReference type="STRING" id="57704.SAMN04489793_3007"/>
<keyword evidence="2" id="KW-1185">Reference proteome</keyword>
<evidence type="ECO:0000313" key="1">
    <source>
        <dbReference type="EMBL" id="SEC71672.1"/>
    </source>
</evidence>
<dbReference type="AlphaFoldDB" id="A0A1H4US09"/>
<proteinExistence type="predicted"/>
<dbReference type="RefSeq" id="WP_068740158.1">
    <property type="nucleotide sequence ID" value="NZ_FNSA01000003.1"/>
</dbReference>
<sequence>MADEFKVYARMEVECDAVIEINRPEALRLTGLPEDVSDDTLFEATSKYFWGYRSGTDSLVDEAFNEALGPDPDGAADEYSFLGY</sequence>
<dbReference type="EMBL" id="FNSA01000003">
    <property type="protein sequence ID" value="SEC71672.1"/>
    <property type="molecule type" value="Genomic_DNA"/>
</dbReference>
<accession>A0A1H4US09</accession>
<reference evidence="2" key="1">
    <citation type="submission" date="2016-10" db="EMBL/GenBank/DDBJ databases">
        <authorList>
            <person name="Varghese N."/>
            <person name="Submissions S."/>
        </authorList>
    </citation>
    <scope>NUCLEOTIDE SEQUENCE [LARGE SCALE GENOMIC DNA]</scope>
    <source>
        <strain evidence="2">DSM 44234</strain>
    </source>
</reference>
<gene>
    <name evidence="1" type="ORF">SAMN04489793_3007</name>
</gene>
<organism evidence="1 2">
    <name type="scientific">Tsukamurella tyrosinosolvens</name>
    <dbReference type="NCBI Taxonomy" id="57704"/>
    <lineage>
        <taxon>Bacteria</taxon>
        <taxon>Bacillati</taxon>
        <taxon>Actinomycetota</taxon>
        <taxon>Actinomycetes</taxon>
        <taxon>Mycobacteriales</taxon>
        <taxon>Tsukamurellaceae</taxon>
        <taxon>Tsukamurella</taxon>
    </lineage>
</organism>
<dbReference type="Proteomes" id="UP000182241">
    <property type="component" value="Unassembled WGS sequence"/>
</dbReference>
<protein>
    <submittedName>
        <fullName evidence="1">Uncharacterized protein</fullName>
    </submittedName>
</protein>